<evidence type="ECO:0000313" key="2">
    <source>
        <dbReference type="Proteomes" id="UP000198531"/>
    </source>
</evidence>
<dbReference type="Proteomes" id="UP000198531">
    <property type="component" value="Unassembled WGS sequence"/>
</dbReference>
<keyword evidence="2" id="KW-1185">Reference proteome</keyword>
<gene>
    <name evidence="1" type="ORF">SAMN04487947_0890</name>
</gene>
<organism evidence="1 2">
    <name type="scientific">Halogeometricum rufum</name>
    <dbReference type="NCBI Taxonomy" id="553469"/>
    <lineage>
        <taxon>Archaea</taxon>
        <taxon>Methanobacteriati</taxon>
        <taxon>Methanobacteriota</taxon>
        <taxon>Stenosarchaea group</taxon>
        <taxon>Halobacteria</taxon>
        <taxon>Halobacteriales</taxon>
        <taxon>Haloferacaceae</taxon>
        <taxon>Halogeometricum</taxon>
    </lineage>
</organism>
<dbReference type="InterPro" id="IPR049696">
    <property type="entry name" value="HVO_0649-like"/>
</dbReference>
<evidence type="ECO:0000313" key="1">
    <source>
        <dbReference type="EMBL" id="SFR39664.1"/>
    </source>
</evidence>
<proteinExistence type="predicted"/>
<accession>A0A1I6GBS7</accession>
<sequence>MAIRSGIGDTPLDRLRGHYERTRMRCSACGHVDTEGRWTAATTGSEITYEHVCPSCRYTDRVVIET</sequence>
<protein>
    <recommendedName>
        <fullName evidence="3">Small CPxCG-related zinc finger protein</fullName>
    </recommendedName>
</protein>
<dbReference type="EMBL" id="FOYT01000001">
    <property type="protein sequence ID" value="SFR39664.1"/>
    <property type="molecule type" value="Genomic_DNA"/>
</dbReference>
<dbReference type="OrthoDB" id="165303at2157"/>
<reference evidence="2" key="1">
    <citation type="submission" date="2016-10" db="EMBL/GenBank/DDBJ databases">
        <authorList>
            <person name="Varghese N."/>
            <person name="Submissions S."/>
        </authorList>
    </citation>
    <scope>NUCLEOTIDE SEQUENCE [LARGE SCALE GENOMIC DNA]</scope>
    <source>
        <strain evidence="2">CGMCC 1.7736</strain>
    </source>
</reference>
<evidence type="ECO:0008006" key="3">
    <source>
        <dbReference type="Google" id="ProtNLM"/>
    </source>
</evidence>
<dbReference type="NCBIfam" id="NF041911">
    <property type="entry name" value="HVO_0649"/>
    <property type="match status" value="1"/>
</dbReference>
<name>A0A1I6GBS7_9EURY</name>
<dbReference type="STRING" id="553469.SAMN04487947_0890"/>
<dbReference type="AlphaFoldDB" id="A0A1I6GBS7"/>
<dbReference type="RefSeq" id="WP_089804954.1">
    <property type="nucleotide sequence ID" value="NZ_FOYT01000001.1"/>
</dbReference>